<dbReference type="EMBL" id="OX465077">
    <property type="protein sequence ID" value="CAI9266942.1"/>
    <property type="molecule type" value="Genomic_DNA"/>
</dbReference>
<evidence type="ECO:0000256" key="3">
    <source>
        <dbReference type="ARBA" id="ARBA00023295"/>
    </source>
</evidence>
<protein>
    <recommendedName>
        <fullName evidence="7">Beta-glucosidase</fullName>
    </recommendedName>
</protein>
<organism evidence="5 6">
    <name type="scientific">Lactuca saligna</name>
    <name type="common">Willowleaf lettuce</name>
    <dbReference type="NCBI Taxonomy" id="75948"/>
    <lineage>
        <taxon>Eukaryota</taxon>
        <taxon>Viridiplantae</taxon>
        <taxon>Streptophyta</taxon>
        <taxon>Embryophyta</taxon>
        <taxon>Tracheophyta</taxon>
        <taxon>Spermatophyta</taxon>
        <taxon>Magnoliopsida</taxon>
        <taxon>eudicotyledons</taxon>
        <taxon>Gunneridae</taxon>
        <taxon>Pentapetalae</taxon>
        <taxon>asterids</taxon>
        <taxon>campanulids</taxon>
        <taxon>Asterales</taxon>
        <taxon>Asteraceae</taxon>
        <taxon>Cichorioideae</taxon>
        <taxon>Cichorieae</taxon>
        <taxon>Lactucinae</taxon>
        <taxon>Lactuca</taxon>
    </lineage>
</organism>
<dbReference type="Gene3D" id="3.20.20.80">
    <property type="entry name" value="Glycosidases"/>
    <property type="match status" value="1"/>
</dbReference>
<dbReference type="FunFam" id="3.20.20.80:FF:000022">
    <property type="entry name" value="Beta-glucosidase 11"/>
    <property type="match status" value="1"/>
</dbReference>
<dbReference type="AlphaFoldDB" id="A0AA35YAI5"/>
<dbReference type="PANTHER" id="PTHR10353:SF137">
    <property type="entry name" value="MYROSINASE 3-RELATED"/>
    <property type="match status" value="1"/>
</dbReference>
<dbReference type="PANTHER" id="PTHR10353">
    <property type="entry name" value="GLYCOSYL HYDROLASE"/>
    <property type="match status" value="1"/>
</dbReference>
<evidence type="ECO:0000256" key="4">
    <source>
        <dbReference type="RuleBase" id="RU003690"/>
    </source>
</evidence>
<gene>
    <name evidence="5" type="ORF">LSALG_LOCUS7460</name>
</gene>
<proteinExistence type="inferred from homology"/>
<keyword evidence="3" id="KW-0326">Glycosidase</keyword>
<dbReference type="InterPro" id="IPR001360">
    <property type="entry name" value="Glyco_hydro_1"/>
</dbReference>
<name>A0AA35YAI5_LACSI</name>
<reference evidence="5" key="1">
    <citation type="submission" date="2023-04" db="EMBL/GenBank/DDBJ databases">
        <authorList>
            <person name="Vijverberg K."/>
            <person name="Xiong W."/>
            <person name="Schranz E."/>
        </authorList>
    </citation>
    <scope>NUCLEOTIDE SEQUENCE</scope>
</reference>
<keyword evidence="2" id="KW-0378">Hydrolase</keyword>
<evidence type="ECO:0000313" key="5">
    <source>
        <dbReference type="EMBL" id="CAI9266942.1"/>
    </source>
</evidence>
<dbReference type="PRINTS" id="PR00131">
    <property type="entry name" value="GLHYDRLASE1"/>
</dbReference>
<dbReference type="InterPro" id="IPR017853">
    <property type="entry name" value="GH"/>
</dbReference>
<comment type="similarity">
    <text evidence="1 4">Belongs to the glycosyl hydrolase 1 family.</text>
</comment>
<evidence type="ECO:0008006" key="7">
    <source>
        <dbReference type="Google" id="ProtNLM"/>
    </source>
</evidence>
<dbReference type="GO" id="GO:0008422">
    <property type="term" value="F:beta-glucosidase activity"/>
    <property type="evidence" value="ECO:0007669"/>
    <property type="project" value="UniProtKB-ARBA"/>
</dbReference>
<keyword evidence="6" id="KW-1185">Reference proteome</keyword>
<dbReference type="InterPro" id="IPR033132">
    <property type="entry name" value="GH_1_N_CS"/>
</dbReference>
<dbReference type="GO" id="GO:0005975">
    <property type="term" value="P:carbohydrate metabolic process"/>
    <property type="evidence" value="ECO:0007669"/>
    <property type="project" value="InterPro"/>
</dbReference>
<dbReference type="PROSITE" id="PS00653">
    <property type="entry name" value="GLYCOSYL_HYDROL_F1_2"/>
    <property type="match status" value="1"/>
</dbReference>
<accession>A0AA35YAI5</accession>
<sequence length="587" mass="67049">MSNFFDKVNIKSKSKDMDTIPPNKGFIISSFPNLVDSSDFKSDFAWGAATSAYQIEGAASEGGRGPCIWDIFCQKHPDAIVNGDNGNNGTEAYYKYKEDVQMIKKMGVNSYRFSISWSRILPGGKLSKGINKEGVDYYNNLINELISNEITPYITLFHWDTPEALEEEYMGFLNEKIIYDFMSYAGFCFMEFGDRVKNWITINEPQAYASNGYASGTYAPGRGKKNGAGNPGTEPYIVGHNLLLSHAAIIDLYRQNFQESQGGKIGITLNTYFFEPLNHEKQEDKDAAIRALDFMLGWFMEPCFSGKYPDIMIKNVTGGRLPEFTQEQAKLLKGSYDFIGFNYYSSYYATTLQPSQEPSYLTDSLVDKRPEGLDGKLIGPKAAGDWLYSYPPGFYKVLMHIKHTYGDPVILITENGWSEENHNDIEIEVACADIERIDYHHSHLQYLRDAIRDGVRVVGYFAWSLMDNFEWKDGYSVRFGLFYVDYNDGKFTRYPKNSAIWFTNFLENHKKVSEQKKLHEVDTKKLKNTYMVRSIWGFLTEGYFGNKVKNSMAVVVGWFLLTQISRHRFKKMGGFTRIKGFLTVQGG</sequence>
<dbReference type="Proteomes" id="UP001177003">
    <property type="component" value="Chromosome 1"/>
</dbReference>
<dbReference type="SUPFAM" id="SSF51445">
    <property type="entry name" value="(Trans)glycosidases"/>
    <property type="match status" value="1"/>
</dbReference>
<evidence type="ECO:0000313" key="6">
    <source>
        <dbReference type="Proteomes" id="UP001177003"/>
    </source>
</evidence>
<dbReference type="GO" id="GO:0009821">
    <property type="term" value="P:alkaloid biosynthetic process"/>
    <property type="evidence" value="ECO:0007669"/>
    <property type="project" value="UniProtKB-ARBA"/>
</dbReference>
<evidence type="ECO:0000256" key="2">
    <source>
        <dbReference type="ARBA" id="ARBA00022801"/>
    </source>
</evidence>
<evidence type="ECO:0000256" key="1">
    <source>
        <dbReference type="ARBA" id="ARBA00010838"/>
    </source>
</evidence>
<dbReference type="Pfam" id="PF00232">
    <property type="entry name" value="Glyco_hydro_1"/>
    <property type="match status" value="1"/>
</dbReference>